<keyword evidence="1" id="KW-0805">Transcription regulation</keyword>
<dbReference type="Pfam" id="PF07729">
    <property type="entry name" value="FCD"/>
    <property type="match status" value="1"/>
</dbReference>
<evidence type="ECO:0000259" key="4">
    <source>
        <dbReference type="PROSITE" id="PS50949"/>
    </source>
</evidence>
<dbReference type="SUPFAM" id="SSF46785">
    <property type="entry name" value="Winged helix' DNA-binding domain"/>
    <property type="match status" value="1"/>
</dbReference>
<dbReference type="CDD" id="cd07377">
    <property type="entry name" value="WHTH_GntR"/>
    <property type="match status" value="1"/>
</dbReference>
<dbReference type="KEGG" id="ckw:CKALI_02635"/>
<dbReference type="InterPro" id="IPR036390">
    <property type="entry name" value="WH_DNA-bd_sf"/>
</dbReference>
<dbReference type="Gene3D" id="1.10.10.10">
    <property type="entry name" value="Winged helix-like DNA-binding domain superfamily/Winged helix DNA-binding domain"/>
    <property type="match status" value="1"/>
</dbReference>
<dbReference type="InterPro" id="IPR008920">
    <property type="entry name" value="TF_FadR/GntR_C"/>
</dbReference>
<dbReference type="Gene3D" id="1.20.120.530">
    <property type="entry name" value="GntR ligand-binding domain-like"/>
    <property type="match status" value="1"/>
</dbReference>
<dbReference type="PANTHER" id="PTHR43537:SF5">
    <property type="entry name" value="UXU OPERON TRANSCRIPTIONAL REGULATOR"/>
    <property type="match status" value="1"/>
</dbReference>
<evidence type="ECO:0000256" key="1">
    <source>
        <dbReference type="ARBA" id="ARBA00023015"/>
    </source>
</evidence>
<dbReference type="InterPro" id="IPR036388">
    <property type="entry name" value="WH-like_DNA-bd_sf"/>
</dbReference>
<keyword evidence="3" id="KW-0804">Transcription</keyword>
<dbReference type="SUPFAM" id="SSF48008">
    <property type="entry name" value="GntR ligand-binding domain-like"/>
    <property type="match status" value="1"/>
</dbReference>
<dbReference type="EMBL" id="CP046452">
    <property type="protein sequence ID" value="QGU01416.1"/>
    <property type="molecule type" value="Genomic_DNA"/>
</dbReference>
<dbReference type="AlphaFoldDB" id="A0A6B8VRN6"/>
<dbReference type="GO" id="GO:0003700">
    <property type="term" value="F:DNA-binding transcription factor activity"/>
    <property type="evidence" value="ECO:0007669"/>
    <property type="project" value="InterPro"/>
</dbReference>
<keyword evidence="2" id="KW-0238">DNA-binding</keyword>
<dbReference type="Pfam" id="PF00392">
    <property type="entry name" value="GntR"/>
    <property type="match status" value="1"/>
</dbReference>
<keyword evidence="6" id="KW-1185">Reference proteome</keyword>
<name>A0A6B8VRN6_9CORY</name>
<dbReference type="InterPro" id="IPR011711">
    <property type="entry name" value="GntR_C"/>
</dbReference>
<dbReference type="InterPro" id="IPR000524">
    <property type="entry name" value="Tscrpt_reg_HTH_GntR"/>
</dbReference>
<dbReference type="SMART" id="SM00895">
    <property type="entry name" value="FCD"/>
    <property type="match status" value="1"/>
</dbReference>
<protein>
    <submittedName>
        <fullName evidence="5">HTH-type transcriptional regulator LutR</fullName>
    </submittedName>
</protein>
<evidence type="ECO:0000313" key="6">
    <source>
        <dbReference type="Proteomes" id="UP000427071"/>
    </source>
</evidence>
<dbReference type="PANTHER" id="PTHR43537">
    <property type="entry name" value="TRANSCRIPTIONAL REGULATOR, GNTR FAMILY"/>
    <property type="match status" value="1"/>
</dbReference>
<dbReference type="RefSeq" id="WP_156191819.1">
    <property type="nucleotide sequence ID" value="NZ_CP046452.1"/>
</dbReference>
<evidence type="ECO:0000313" key="5">
    <source>
        <dbReference type="EMBL" id="QGU01416.1"/>
    </source>
</evidence>
<dbReference type="SMART" id="SM00345">
    <property type="entry name" value="HTH_GNTR"/>
    <property type="match status" value="1"/>
</dbReference>
<organism evidence="5 6">
    <name type="scientific">Corynebacterium kalinowskii</name>
    <dbReference type="NCBI Taxonomy" id="2675216"/>
    <lineage>
        <taxon>Bacteria</taxon>
        <taxon>Bacillati</taxon>
        <taxon>Actinomycetota</taxon>
        <taxon>Actinomycetes</taxon>
        <taxon>Mycobacteriales</taxon>
        <taxon>Corynebacteriaceae</taxon>
        <taxon>Corynebacterium</taxon>
    </lineage>
</organism>
<evidence type="ECO:0000256" key="3">
    <source>
        <dbReference type="ARBA" id="ARBA00023163"/>
    </source>
</evidence>
<sequence>MSKLRGKHKLNPTVTAIENYIRDNSLKPGDMLPSEAALCELLEVSRSSVREAMRTLASLDVVEIRHGHGTYVGQMSLAPLVDGLTLRLTIDRDSALRNLKQVVDTRIAFDQFNASKLIIAYQEHSTDRLREIVAEMQECFEQGKSITEADGKFHEELNSKLSNQLIQELYMALWKVHTQAVPQLKLDRKRDLKDTVDAHLSMVEALEAGDEAELLRTLEVHYGPLKRMIDEKIHV</sequence>
<dbReference type="GO" id="GO:0003677">
    <property type="term" value="F:DNA binding"/>
    <property type="evidence" value="ECO:0007669"/>
    <property type="project" value="UniProtKB-KW"/>
</dbReference>
<feature type="domain" description="HTH gntR-type" evidence="4">
    <location>
        <begin position="7"/>
        <end position="75"/>
    </location>
</feature>
<evidence type="ECO:0000256" key="2">
    <source>
        <dbReference type="ARBA" id="ARBA00023125"/>
    </source>
</evidence>
<dbReference type="Proteomes" id="UP000427071">
    <property type="component" value="Chromosome"/>
</dbReference>
<reference evidence="6" key="1">
    <citation type="submission" date="2019-11" db="EMBL/GenBank/DDBJ databases">
        <title>Complete genome sequence of Corynebacterium kalinowskii 1959, a novel Corynebacterium species isolated from soil of a small paddock in Vilsendorf, Germany.</title>
        <authorList>
            <person name="Schaffert L."/>
            <person name="Ruwe M."/>
            <person name="Milse J."/>
            <person name="Hanuschka K."/>
            <person name="Ortseifen V."/>
            <person name="Droste J."/>
            <person name="Brandt D."/>
            <person name="Schlueter L."/>
            <person name="Kutter Y."/>
            <person name="Vinke S."/>
            <person name="Viehoefer P."/>
            <person name="Jacob L."/>
            <person name="Luebke N.-C."/>
            <person name="Schulte-Berndt E."/>
            <person name="Hain C."/>
            <person name="Linder M."/>
            <person name="Schmidt P."/>
            <person name="Wollenschlaeger L."/>
            <person name="Luttermann T."/>
            <person name="Thieme E."/>
            <person name="Hassa J."/>
            <person name="Haak M."/>
            <person name="Wittchen M."/>
            <person name="Mentz A."/>
            <person name="Persicke M."/>
            <person name="Busche T."/>
            <person name="Ruckert C."/>
        </authorList>
    </citation>
    <scope>NUCLEOTIDE SEQUENCE [LARGE SCALE GENOMIC DNA]</scope>
    <source>
        <strain evidence="6">1959</strain>
    </source>
</reference>
<dbReference type="PRINTS" id="PR00035">
    <property type="entry name" value="HTHGNTR"/>
</dbReference>
<proteinExistence type="predicted"/>
<gene>
    <name evidence="5" type="primary">lutR2</name>
    <name evidence="5" type="ORF">CKALI_02635</name>
</gene>
<accession>A0A6B8VRN6</accession>
<dbReference type="PROSITE" id="PS50949">
    <property type="entry name" value="HTH_GNTR"/>
    <property type="match status" value="1"/>
</dbReference>